<name>A0ABT8BLJ7_9HYPH</name>
<organism evidence="3 4">
    <name type="scientific">Methylobacterium adhaesivum</name>
    <dbReference type="NCBI Taxonomy" id="333297"/>
    <lineage>
        <taxon>Bacteria</taxon>
        <taxon>Pseudomonadati</taxon>
        <taxon>Pseudomonadota</taxon>
        <taxon>Alphaproteobacteria</taxon>
        <taxon>Hyphomicrobiales</taxon>
        <taxon>Methylobacteriaceae</taxon>
        <taxon>Methylobacterium</taxon>
    </lineage>
</organism>
<feature type="domain" description="BioF2-like acetyltransferase" evidence="2">
    <location>
        <begin position="204"/>
        <end position="334"/>
    </location>
</feature>
<sequence>MSTHTLARQTVGSPPAATRPVVRVAHGTIRIETVRTLEGLARHREAWDRLATEAPQQIPTLTPVWVEAYFRHALPASQAWLCCFAYAGDRLVGVLPLVPEPHPLLGRRHPRLRTLRVGDFAPSGDILLAPDVAGAALSALLGEADRAVPGHVGVAIQAVHEASPLWEAVRAGVTDYTAHAHARHRYSFVDTTRPLDDYMASLGNMRRNLKRYRKKLDAQGPVTVTIGREGAEDPALLDAFLALEAGGWKGRNGTAILNHPDTTAFYRTLARDFAALGRWDWQVIRVDGRPVAAGMGIRCGRTVMLPKIAFDEDFSAAMPGNLLTEAVARAAFDDSETDALAHMSSAPWHESWRMDAHRYDDLYLVRRTLAATLFQRPWAGGLAFYKTEIAPRIPARLKQWRETLRSRRVRTAKEATSAETTSKETTSKGAASKDAAPENPAAKA</sequence>
<keyword evidence="3" id="KW-0012">Acyltransferase</keyword>
<comment type="caution">
    <text evidence="3">The sequence shown here is derived from an EMBL/GenBank/DDBJ whole genome shotgun (WGS) entry which is preliminary data.</text>
</comment>
<gene>
    <name evidence="3" type="ORF">QWZ12_18415</name>
</gene>
<evidence type="ECO:0000259" key="2">
    <source>
        <dbReference type="Pfam" id="PF13480"/>
    </source>
</evidence>
<dbReference type="InterPro" id="IPR016181">
    <property type="entry name" value="Acyl_CoA_acyltransferase"/>
</dbReference>
<dbReference type="Proteomes" id="UP001224644">
    <property type="component" value="Unassembled WGS sequence"/>
</dbReference>
<dbReference type="InterPro" id="IPR038740">
    <property type="entry name" value="BioF2-like_GNAT_dom"/>
</dbReference>
<dbReference type="EMBL" id="JAUFPX010000017">
    <property type="protein sequence ID" value="MDN3592570.1"/>
    <property type="molecule type" value="Genomic_DNA"/>
</dbReference>
<feature type="region of interest" description="Disordered" evidence="1">
    <location>
        <begin position="406"/>
        <end position="444"/>
    </location>
</feature>
<reference evidence="4" key="1">
    <citation type="journal article" date="2019" name="Int. J. Syst. Evol. Microbiol.">
        <title>The Global Catalogue of Microorganisms (GCM) 10K type strain sequencing project: providing services to taxonomists for standard genome sequencing and annotation.</title>
        <authorList>
            <consortium name="The Broad Institute Genomics Platform"/>
            <consortium name="The Broad Institute Genome Sequencing Center for Infectious Disease"/>
            <person name="Wu L."/>
            <person name="Ma J."/>
        </authorList>
    </citation>
    <scope>NUCLEOTIDE SEQUENCE [LARGE SCALE GENOMIC DNA]</scope>
    <source>
        <strain evidence="4">CECT 7069</strain>
    </source>
</reference>
<accession>A0ABT8BLJ7</accession>
<evidence type="ECO:0000256" key="1">
    <source>
        <dbReference type="SAM" id="MobiDB-lite"/>
    </source>
</evidence>
<protein>
    <submittedName>
        <fullName evidence="3">GNAT family N-acetyltransferase</fullName>
        <ecNumber evidence="3">2.3.1.-</ecNumber>
    </submittedName>
</protein>
<evidence type="ECO:0000313" key="4">
    <source>
        <dbReference type="Proteomes" id="UP001224644"/>
    </source>
</evidence>
<dbReference type="RefSeq" id="WP_238223361.1">
    <property type="nucleotide sequence ID" value="NZ_BPQD01000006.1"/>
</dbReference>
<evidence type="ECO:0000313" key="3">
    <source>
        <dbReference type="EMBL" id="MDN3592570.1"/>
    </source>
</evidence>
<dbReference type="EC" id="2.3.1.-" evidence="3"/>
<dbReference type="GO" id="GO:0016746">
    <property type="term" value="F:acyltransferase activity"/>
    <property type="evidence" value="ECO:0007669"/>
    <property type="project" value="UniProtKB-KW"/>
</dbReference>
<keyword evidence="4" id="KW-1185">Reference proteome</keyword>
<proteinExistence type="predicted"/>
<keyword evidence="3" id="KW-0808">Transferase</keyword>
<dbReference type="Gene3D" id="3.40.630.30">
    <property type="match status" value="1"/>
</dbReference>
<dbReference type="SUPFAM" id="SSF55729">
    <property type="entry name" value="Acyl-CoA N-acyltransferases (Nat)"/>
    <property type="match status" value="1"/>
</dbReference>
<dbReference type="Pfam" id="PF13480">
    <property type="entry name" value="Acetyltransf_6"/>
    <property type="match status" value="1"/>
</dbReference>